<gene>
    <name evidence="2" type="ORF">PAXRUDRAFT_751912</name>
</gene>
<sequence length="137" mass="15589">MLCTGVLPIYTTSTYCRKCLRQYHHNYIVQKSSSSQTYYCGVLDVIQVATHFFINTAVLKLFANAKVFGWSVMGILLSRDITHCSCTSRLSSMDCAWIYNTALGNIDAYILNNRLAFGVVVHQYEEKVELWPCSLQI</sequence>
<evidence type="ECO:0000313" key="2">
    <source>
        <dbReference type="EMBL" id="KIK81567.1"/>
    </source>
</evidence>
<reference evidence="3" key="2">
    <citation type="submission" date="2015-01" db="EMBL/GenBank/DDBJ databases">
        <title>Evolutionary Origins and Diversification of the Mycorrhizal Mutualists.</title>
        <authorList>
            <consortium name="DOE Joint Genome Institute"/>
            <consortium name="Mycorrhizal Genomics Consortium"/>
            <person name="Kohler A."/>
            <person name="Kuo A."/>
            <person name="Nagy L.G."/>
            <person name="Floudas D."/>
            <person name="Copeland A."/>
            <person name="Barry K.W."/>
            <person name="Cichocki N."/>
            <person name="Veneault-Fourrey C."/>
            <person name="LaButti K."/>
            <person name="Lindquist E.A."/>
            <person name="Lipzen A."/>
            <person name="Lundell T."/>
            <person name="Morin E."/>
            <person name="Murat C."/>
            <person name="Riley R."/>
            <person name="Ohm R."/>
            <person name="Sun H."/>
            <person name="Tunlid A."/>
            <person name="Henrissat B."/>
            <person name="Grigoriev I.V."/>
            <person name="Hibbett D.S."/>
            <person name="Martin F."/>
        </authorList>
    </citation>
    <scope>NUCLEOTIDE SEQUENCE [LARGE SCALE GENOMIC DNA]</scope>
    <source>
        <strain evidence="3">Ve08.2h10</strain>
    </source>
</reference>
<dbReference type="Pfam" id="PF18718">
    <property type="entry name" value="CxC5"/>
    <property type="match status" value="1"/>
</dbReference>
<dbReference type="InParanoid" id="A0A0D0CFR9"/>
<protein>
    <recommendedName>
        <fullName evidence="1">CxC5 like cysteine cluster associated with KDZ domain-containing protein</fullName>
    </recommendedName>
</protein>
<name>A0A0D0CFR9_9AGAM</name>
<proteinExistence type="predicted"/>
<reference evidence="2 3" key="1">
    <citation type="submission" date="2014-04" db="EMBL/GenBank/DDBJ databases">
        <authorList>
            <consortium name="DOE Joint Genome Institute"/>
            <person name="Kuo A."/>
            <person name="Kohler A."/>
            <person name="Jargeat P."/>
            <person name="Nagy L.G."/>
            <person name="Floudas D."/>
            <person name="Copeland A."/>
            <person name="Barry K.W."/>
            <person name="Cichocki N."/>
            <person name="Veneault-Fourrey C."/>
            <person name="LaButti K."/>
            <person name="Lindquist E.A."/>
            <person name="Lipzen A."/>
            <person name="Lundell T."/>
            <person name="Morin E."/>
            <person name="Murat C."/>
            <person name="Sun H."/>
            <person name="Tunlid A."/>
            <person name="Henrissat B."/>
            <person name="Grigoriev I.V."/>
            <person name="Hibbett D.S."/>
            <person name="Martin F."/>
            <person name="Nordberg H.P."/>
            <person name="Cantor M.N."/>
            <person name="Hua S.X."/>
        </authorList>
    </citation>
    <scope>NUCLEOTIDE SEQUENCE [LARGE SCALE GENOMIC DNA]</scope>
    <source>
        <strain evidence="2 3">Ve08.2h10</strain>
    </source>
</reference>
<organism evidence="2 3">
    <name type="scientific">Paxillus rubicundulus Ve08.2h10</name>
    <dbReference type="NCBI Taxonomy" id="930991"/>
    <lineage>
        <taxon>Eukaryota</taxon>
        <taxon>Fungi</taxon>
        <taxon>Dikarya</taxon>
        <taxon>Basidiomycota</taxon>
        <taxon>Agaricomycotina</taxon>
        <taxon>Agaricomycetes</taxon>
        <taxon>Agaricomycetidae</taxon>
        <taxon>Boletales</taxon>
        <taxon>Paxilineae</taxon>
        <taxon>Paxillaceae</taxon>
        <taxon>Paxillus</taxon>
    </lineage>
</organism>
<dbReference type="InterPro" id="IPR041539">
    <property type="entry name" value="CxC5"/>
</dbReference>
<accession>A0A0D0CFR9</accession>
<evidence type="ECO:0000259" key="1">
    <source>
        <dbReference type="Pfam" id="PF18718"/>
    </source>
</evidence>
<evidence type="ECO:0000313" key="3">
    <source>
        <dbReference type="Proteomes" id="UP000054538"/>
    </source>
</evidence>
<dbReference type="AlphaFoldDB" id="A0A0D0CFR9"/>
<feature type="domain" description="CxC5 like cysteine cluster associated with KDZ" evidence="1">
    <location>
        <begin position="3"/>
        <end position="71"/>
    </location>
</feature>
<keyword evidence="3" id="KW-1185">Reference proteome</keyword>
<dbReference type="Proteomes" id="UP000054538">
    <property type="component" value="Unassembled WGS sequence"/>
</dbReference>
<dbReference type="EMBL" id="KN825774">
    <property type="protein sequence ID" value="KIK81567.1"/>
    <property type="molecule type" value="Genomic_DNA"/>
</dbReference>
<dbReference type="STRING" id="930991.A0A0D0CFR9"/>
<dbReference type="HOGENOM" id="CLU_1865794_0_0_1"/>
<dbReference type="OrthoDB" id="2501483at2759"/>